<reference evidence="7" key="1">
    <citation type="submission" date="2018-07" db="EMBL/GenBank/DDBJ databases">
        <title>Genome assembly of strain Ka43.</title>
        <authorList>
            <person name="Kukolya J."/>
            <person name="Nagy I."/>
            <person name="Horvath B."/>
            <person name="Toth A."/>
        </authorList>
    </citation>
    <scope>NUCLEOTIDE SEQUENCE</scope>
    <source>
        <strain evidence="7">KB43</strain>
    </source>
</reference>
<name>A0A928YVY7_9GAMM</name>
<dbReference type="Gene3D" id="1.20.1330.10">
    <property type="entry name" value="f41 fragment of flagellin, N-terminal domain"/>
    <property type="match status" value="2"/>
</dbReference>
<evidence type="ECO:0000256" key="4">
    <source>
        <dbReference type="ARBA" id="ARBA00022525"/>
    </source>
</evidence>
<keyword evidence="7" id="KW-0969">Cilium</keyword>
<dbReference type="InterPro" id="IPR001029">
    <property type="entry name" value="Flagellin_N"/>
</dbReference>
<dbReference type="RefSeq" id="WP_193909543.1">
    <property type="nucleotide sequence ID" value="NZ_PRDL01000001.1"/>
</dbReference>
<evidence type="ECO:0000256" key="1">
    <source>
        <dbReference type="ARBA" id="ARBA00004365"/>
    </source>
</evidence>
<dbReference type="GO" id="GO:0005576">
    <property type="term" value="C:extracellular region"/>
    <property type="evidence" value="ECO:0007669"/>
    <property type="project" value="UniProtKB-SubCell"/>
</dbReference>
<dbReference type="SUPFAM" id="SSF64518">
    <property type="entry name" value="Phase 1 flagellin"/>
    <property type="match status" value="2"/>
</dbReference>
<evidence type="ECO:0000259" key="6">
    <source>
        <dbReference type="Pfam" id="PF00669"/>
    </source>
</evidence>
<dbReference type="GO" id="GO:0071973">
    <property type="term" value="P:bacterial-type flagellum-dependent cell motility"/>
    <property type="evidence" value="ECO:0007669"/>
    <property type="project" value="InterPro"/>
</dbReference>
<comment type="caution">
    <text evidence="7">The sequence shown here is derived from an EMBL/GenBank/DDBJ whole genome shotgun (WGS) entry which is preliminary data.</text>
</comment>
<gene>
    <name evidence="7" type="primary">flgL</name>
    <name evidence="7" type="ORF">C4F51_10480</name>
</gene>
<organism evidence="7 8">
    <name type="scientific">Cellvibrio polysaccharolyticus</name>
    <dbReference type="NCBI Taxonomy" id="2082724"/>
    <lineage>
        <taxon>Bacteria</taxon>
        <taxon>Pseudomonadati</taxon>
        <taxon>Pseudomonadota</taxon>
        <taxon>Gammaproteobacteria</taxon>
        <taxon>Cellvibrionales</taxon>
        <taxon>Cellvibrionaceae</taxon>
        <taxon>Cellvibrio</taxon>
    </lineage>
</organism>
<protein>
    <submittedName>
        <fullName evidence="7">Flagellar hook-associated protein 3</fullName>
    </submittedName>
</protein>
<keyword evidence="7" id="KW-0966">Cell projection</keyword>
<dbReference type="Pfam" id="PF00669">
    <property type="entry name" value="Flagellin_N"/>
    <property type="match status" value="1"/>
</dbReference>
<dbReference type="GO" id="GO:0009424">
    <property type="term" value="C:bacterial-type flagellum hook"/>
    <property type="evidence" value="ECO:0007669"/>
    <property type="project" value="InterPro"/>
</dbReference>
<dbReference type="PANTHER" id="PTHR42792">
    <property type="entry name" value="FLAGELLIN"/>
    <property type="match status" value="1"/>
</dbReference>
<keyword evidence="5" id="KW-0975">Bacterial flagellum</keyword>
<comment type="similarity">
    <text evidence="3">Belongs to the bacterial flagellin family.</text>
</comment>
<dbReference type="InterPro" id="IPR001492">
    <property type="entry name" value="Flagellin"/>
</dbReference>
<dbReference type="PANTHER" id="PTHR42792:SF1">
    <property type="entry name" value="FLAGELLAR HOOK-ASSOCIATED PROTEIN 3"/>
    <property type="match status" value="1"/>
</dbReference>
<evidence type="ECO:0000256" key="5">
    <source>
        <dbReference type="ARBA" id="ARBA00023143"/>
    </source>
</evidence>
<evidence type="ECO:0000256" key="3">
    <source>
        <dbReference type="ARBA" id="ARBA00005709"/>
    </source>
</evidence>
<proteinExistence type="inferred from homology"/>
<evidence type="ECO:0000256" key="2">
    <source>
        <dbReference type="ARBA" id="ARBA00004613"/>
    </source>
</evidence>
<keyword evidence="7" id="KW-0282">Flagellum</keyword>
<dbReference type="Proteomes" id="UP000652567">
    <property type="component" value="Unassembled WGS sequence"/>
</dbReference>
<dbReference type="NCBIfam" id="TIGR02550">
    <property type="entry name" value="flagell_flgL"/>
    <property type="match status" value="1"/>
</dbReference>
<comment type="subcellular location">
    <subcellularLocation>
        <location evidence="1">Bacterial flagellum</location>
    </subcellularLocation>
    <subcellularLocation>
        <location evidence="2">Secreted</location>
    </subcellularLocation>
</comment>
<accession>A0A928YVY7</accession>
<sequence>MRVSTSQIYNIANISMRDAQTAVTRSQEQIASGKKLMSPADDPVAAATILQLKQEMARIEQYGKNINIAENNLGVEDAALKSIVNLVQRMQELGVASGNTAVMTASDYKSFASEVDSRIDELLGLQNTKNYSGQYIFAGYQGDTKPFVSNGMGQVSYHGDEGQLSLQASANVNVAVNDSGKKLFIDIPSSHNTFTTQSNPANRSAPAASIGVGSVVDQTDYDKLFPENLTIVFNDPNAVTPPGMNYTVTERGSGKVLAANQPYTSGKDIEVAGIKVPVYGNPAAPVPASLSFGAAGAGADYSSSPTTLTLSVNGQRETFVINGNFTGATDGSALAAVLNDAGNGNAAKLQRLGLTADANGITAAKGMNITVSGGNAGLDAITGLNTQGAGTTSVNGLPGDSFEVNSSNKEALLTTLSRFSEALKNVKDTPESKAEFSKIVAQVLNNLGNSVTQISAVQGEVGARLNTLESAKDLNIETNLTNKKVLSDIEDLDYAEASIKLAMESYVLSAAQQSFAKVSQLTLFSYLR</sequence>
<evidence type="ECO:0000313" key="7">
    <source>
        <dbReference type="EMBL" id="MBE8717613.1"/>
    </source>
</evidence>
<dbReference type="EMBL" id="PRDL01000001">
    <property type="protein sequence ID" value="MBE8717613.1"/>
    <property type="molecule type" value="Genomic_DNA"/>
</dbReference>
<dbReference type="GO" id="GO:0005198">
    <property type="term" value="F:structural molecule activity"/>
    <property type="evidence" value="ECO:0007669"/>
    <property type="project" value="InterPro"/>
</dbReference>
<evidence type="ECO:0000313" key="8">
    <source>
        <dbReference type="Proteomes" id="UP000652567"/>
    </source>
</evidence>
<keyword evidence="4" id="KW-0964">Secreted</keyword>
<dbReference type="InterPro" id="IPR013384">
    <property type="entry name" value="Flagell_FlgL"/>
</dbReference>
<keyword evidence="8" id="KW-1185">Reference proteome</keyword>
<feature type="domain" description="Flagellin N-terminal" evidence="6">
    <location>
        <begin position="3"/>
        <end position="141"/>
    </location>
</feature>
<dbReference type="AlphaFoldDB" id="A0A928YVY7"/>